<dbReference type="InterPro" id="IPR005502">
    <property type="entry name" value="Ribosyl_crysJ1"/>
</dbReference>
<organism evidence="2 3">
    <name type="scientific">Sulfuriroseicoccus oceanibius</name>
    <dbReference type="NCBI Taxonomy" id="2707525"/>
    <lineage>
        <taxon>Bacteria</taxon>
        <taxon>Pseudomonadati</taxon>
        <taxon>Verrucomicrobiota</taxon>
        <taxon>Verrucomicrobiia</taxon>
        <taxon>Verrucomicrobiales</taxon>
        <taxon>Verrucomicrobiaceae</taxon>
        <taxon>Sulfuriroseicoccus</taxon>
    </lineage>
</organism>
<dbReference type="SUPFAM" id="SSF101478">
    <property type="entry name" value="ADP-ribosylglycohydrolase"/>
    <property type="match status" value="1"/>
</dbReference>
<name>A0A6B3LE86_9BACT</name>
<dbReference type="PANTHER" id="PTHR16222">
    <property type="entry name" value="ADP-RIBOSYLGLYCOHYDROLASE"/>
    <property type="match status" value="1"/>
</dbReference>
<dbReference type="Pfam" id="PF03747">
    <property type="entry name" value="ADP_ribosyl_GH"/>
    <property type="match status" value="1"/>
</dbReference>
<evidence type="ECO:0000313" key="3">
    <source>
        <dbReference type="Proteomes" id="UP000475117"/>
    </source>
</evidence>
<proteinExistence type="predicted"/>
<dbReference type="PANTHER" id="PTHR16222:SF34">
    <property type="entry name" value="ADP-RIBOSYLGLYCOHYDROLASE"/>
    <property type="match status" value="1"/>
</dbReference>
<evidence type="ECO:0000256" key="1">
    <source>
        <dbReference type="PIRSR" id="PIRSR605502-1"/>
    </source>
</evidence>
<gene>
    <name evidence="2" type="ORF">G3M56_003825</name>
</gene>
<keyword evidence="2" id="KW-0378">Hydrolase</keyword>
<reference evidence="2 3" key="1">
    <citation type="submission" date="2020-12" db="EMBL/GenBank/DDBJ databases">
        <title>Sulforoseuscoccus oceanibium gen. nov., sp. nov., a representative of the phylum Verrucomicrobia with special cytoplasmic membrane, and proposal of Sulforoseuscoccusaceae fam. nov.</title>
        <authorList>
            <person name="Xi F."/>
        </authorList>
    </citation>
    <scope>NUCLEOTIDE SEQUENCE [LARGE SCALE GENOMIC DNA]</scope>
    <source>
        <strain evidence="2 3">T37</strain>
    </source>
</reference>
<dbReference type="AlphaFoldDB" id="A0A6B3LE86"/>
<dbReference type="GO" id="GO:0016787">
    <property type="term" value="F:hydrolase activity"/>
    <property type="evidence" value="ECO:0007669"/>
    <property type="project" value="UniProtKB-KW"/>
</dbReference>
<dbReference type="InterPro" id="IPR036705">
    <property type="entry name" value="Ribosyl_crysJ1_sf"/>
</dbReference>
<comment type="cofactor">
    <cofactor evidence="1">
        <name>Mg(2+)</name>
        <dbReference type="ChEBI" id="CHEBI:18420"/>
    </cofactor>
    <text evidence="1">Binds 2 magnesium ions per subunit.</text>
</comment>
<dbReference type="KEGG" id="soa:G3M56_003825"/>
<evidence type="ECO:0000313" key="2">
    <source>
        <dbReference type="EMBL" id="QQL45726.1"/>
    </source>
</evidence>
<sequence length="334" mass="37578">MNDRMQNAMLGALVADAVSLPVHWYYDTDALDRDYPDLTTYQAPRNPHPDSILWRSHYTPLNEAGDILHEQAKFWGQRGIHYHQFLPAGDSTLNFLLGAQLYRSVVATGQYDPRRWLQIYIDSMRKPGWHNDTYVEEYHRAFFENLARGVPPKRCGIEDIHIGGLTPVPFLLAALDALGELPVAEEVSLVLDHLALTHRGSAVAQAGRVFTKILHAVCAGIELREAVLREANDYVGGRQLRAWESLEDREVVGQKLTPACYLPDSFTASLFLVWKYHDDFSAGVIANARCGGDNAHRGAVVGSLLAARNGVPERWLRELKTMERLRCDTLDTTF</sequence>
<dbReference type="InterPro" id="IPR050792">
    <property type="entry name" value="ADP-ribosylglycohydrolase"/>
</dbReference>
<dbReference type="EMBL" id="CP066776">
    <property type="protein sequence ID" value="QQL45726.1"/>
    <property type="molecule type" value="Genomic_DNA"/>
</dbReference>
<keyword evidence="1" id="KW-0479">Metal-binding</keyword>
<feature type="binding site" evidence="1">
    <location>
        <position position="293"/>
    </location>
    <ligand>
        <name>Mg(2+)</name>
        <dbReference type="ChEBI" id="CHEBI:18420"/>
        <label>1</label>
    </ligand>
</feature>
<dbReference type="RefSeq" id="WP_164365052.1">
    <property type="nucleotide sequence ID" value="NZ_CP066776.1"/>
</dbReference>
<keyword evidence="3" id="KW-1185">Reference proteome</keyword>
<keyword evidence="1" id="KW-0460">Magnesium</keyword>
<accession>A0A6B3LE86</accession>
<dbReference type="Gene3D" id="1.10.4080.10">
    <property type="entry name" value="ADP-ribosylation/Crystallin J1"/>
    <property type="match status" value="1"/>
</dbReference>
<dbReference type="Proteomes" id="UP000475117">
    <property type="component" value="Chromosome"/>
</dbReference>
<protein>
    <submittedName>
        <fullName evidence="2">ADP-ribosylglycohydrolase family protein</fullName>
    </submittedName>
</protein>